<reference evidence="1" key="1">
    <citation type="journal article" date="2021" name="Genome Biol. Evol.">
        <title>A High-Quality Reference Genome for a Parasitic Bivalve with Doubly Uniparental Inheritance (Bivalvia: Unionida).</title>
        <authorList>
            <person name="Smith C.H."/>
        </authorList>
    </citation>
    <scope>NUCLEOTIDE SEQUENCE</scope>
    <source>
        <strain evidence="1">CHS0354</strain>
    </source>
</reference>
<comment type="caution">
    <text evidence="1">The sequence shown here is derived from an EMBL/GenBank/DDBJ whole genome shotgun (WGS) entry which is preliminary data.</text>
</comment>
<evidence type="ECO:0000313" key="2">
    <source>
        <dbReference type="Proteomes" id="UP001195483"/>
    </source>
</evidence>
<evidence type="ECO:0000313" key="1">
    <source>
        <dbReference type="EMBL" id="KAK3594618.1"/>
    </source>
</evidence>
<reference evidence="1" key="3">
    <citation type="submission" date="2023-05" db="EMBL/GenBank/DDBJ databases">
        <authorList>
            <person name="Smith C.H."/>
        </authorList>
    </citation>
    <scope>NUCLEOTIDE SEQUENCE</scope>
    <source>
        <strain evidence="1">CHS0354</strain>
        <tissue evidence="1">Mantle</tissue>
    </source>
</reference>
<keyword evidence="2" id="KW-1185">Reference proteome</keyword>
<dbReference type="EMBL" id="JAEAOA010000933">
    <property type="protein sequence ID" value="KAK3594618.1"/>
    <property type="molecule type" value="Genomic_DNA"/>
</dbReference>
<name>A0AAE0SMT5_9BIVA</name>
<sequence>MEVDTIRDRSRLKEKITNLKTAIKDTNDHQDNFCTLAINENGHLEHIVSFLSKAKV</sequence>
<dbReference type="Proteomes" id="UP001195483">
    <property type="component" value="Unassembled WGS sequence"/>
</dbReference>
<protein>
    <submittedName>
        <fullName evidence="1">Uncharacterized protein</fullName>
    </submittedName>
</protein>
<reference evidence="1" key="2">
    <citation type="journal article" date="2021" name="Genome Biol. Evol.">
        <title>Developing a high-quality reference genome for a parasitic bivalve with doubly uniparental inheritance (Bivalvia: Unionida).</title>
        <authorList>
            <person name="Smith C.H."/>
        </authorList>
    </citation>
    <scope>NUCLEOTIDE SEQUENCE</scope>
    <source>
        <strain evidence="1">CHS0354</strain>
        <tissue evidence="1">Mantle</tissue>
    </source>
</reference>
<accession>A0AAE0SMT5</accession>
<gene>
    <name evidence="1" type="ORF">CHS0354_015009</name>
</gene>
<organism evidence="1 2">
    <name type="scientific">Potamilus streckersoni</name>
    <dbReference type="NCBI Taxonomy" id="2493646"/>
    <lineage>
        <taxon>Eukaryota</taxon>
        <taxon>Metazoa</taxon>
        <taxon>Spiralia</taxon>
        <taxon>Lophotrochozoa</taxon>
        <taxon>Mollusca</taxon>
        <taxon>Bivalvia</taxon>
        <taxon>Autobranchia</taxon>
        <taxon>Heteroconchia</taxon>
        <taxon>Palaeoheterodonta</taxon>
        <taxon>Unionida</taxon>
        <taxon>Unionoidea</taxon>
        <taxon>Unionidae</taxon>
        <taxon>Ambleminae</taxon>
        <taxon>Lampsilini</taxon>
        <taxon>Potamilus</taxon>
    </lineage>
</organism>
<proteinExistence type="predicted"/>
<dbReference type="AlphaFoldDB" id="A0AAE0SMT5"/>